<name>A0A8H5B3J5_9AGAR</name>
<evidence type="ECO:0000256" key="1">
    <source>
        <dbReference type="ARBA" id="ARBA00004123"/>
    </source>
</evidence>
<comment type="caution">
    <text evidence="5">The sequence shown here is derived from an EMBL/GenBank/DDBJ whole genome shotgun (WGS) entry which is preliminary data.</text>
</comment>
<dbReference type="EMBL" id="JAACJJ010000042">
    <property type="protein sequence ID" value="KAF5316084.1"/>
    <property type="molecule type" value="Genomic_DNA"/>
</dbReference>
<dbReference type="AlphaFoldDB" id="A0A8H5B3J5"/>
<sequence length="243" mass="27363">MPADKATKNPVEEGDDSGSEEEEEYEIEEVLDAKRGHFPDGRMGYFVKWKGYDETENSWVDEQDAANADDLVKEYWDKHPLKKKVAPRKSIEKKSPPKKASSSRKSQTVEEVSDSESATAKKRPRKSTTTKGADDMDVDSVSAPRPAKKSRSVAARAAAADASDGEEKKIGTMKDYMHIVDWATIVKTIDTVEREGDLLMIYFTLNSGEAVRETSEICKKKFPQKLLDFYESNLRWKAAVDEE</sequence>
<feature type="region of interest" description="Disordered" evidence="3">
    <location>
        <begin position="1"/>
        <end position="38"/>
    </location>
</feature>
<proteinExistence type="predicted"/>
<evidence type="ECO:0000313" key="5">
    <source>
        <dbReference type="EMBL" id="KAF5316084.1"/>
    </source>
</evidence>
<comment type="subcellular location">
    <subcellularLocation>
        <location evidence="1">Nucleus</location>
    </subcellularLocation>
</comment>
<dbReference type="SMART" id="SM00300">
    <property type="entry name" value="ChSh"/>
    <property type="match status" value="1"/>
</dbReference>
<protein>
    <recommendedName>
        <fullName evidence="4">Chromo domain-containing protein</fullName>
    </recommendedName>
</protein>
<dbReference type="SMART" id="SM00298">
    <property type="entry name" value="CHROMO"/>
    <property type="match status" value="1"/>
</dbReference>
<keyword evidence="2" id="KW-0539">Nucleus</keyword>
<keyword evidence="6" id="KW-1185">Reference proteome</keyword>
<dbReference type="InterPro" id="IPR023780">
    <property type="entry name" value="Chromo_domain"/>
</dbReference>
<dbReference type="PROSITE" id="PS50013">
    <property type="entry name" value="CHROMO_2"/>
    <property type="match status" value="1"/>
</dbReference>
<reference evidence="5 6" key="1">
    <citation type="journal article" date="2020" name="ISME J.">
        <title>Uncovering the hidden diversity of litter-decomposition mechanisms in mushroom-forming fungi.</title>
        <authorList>
            <person name="Floudas D."/>
            <person name="Bentzer J."/>
            <person name="Ahren D."/>
            <person name="Johansson T."/>
            <person name="Persson P."/>
            <person name="Tunlid A."/>
        </authorList>
    </citation>
    <scope>NUCLEOTIDE SEQUENCE [LARGE SCALE GENOMIC DNA]</scope>
    <source>
        <strain evidence="5 6">CBS 101986</strain>
    </source>
</reference>
<dbReference type="InterPro" id="IPR000953">
    <property type="entry name" value="Chromo/chromo_shadow_dom"/>
</dbReference>
<dbReference type="Pfam" id="PF01393">
    <property type="entry name" value="Chromo_shadow"/>
    <property type="match status" value="1"/>
</dbReference>
<dbReference type="InterPro" id="IPR016197">
    <property type="entry name" value="Chromo-like_dom_sf"/>
</dbReference>
<dbReference type="PANTHER" id="PTHR22812">
    <property type="entry name" value="CHROMOBOX PROTEIN"/>
    <property type="match status" value="1"/>
</dbReference>
<dbReference type="GO" id="GO:0006338">
    <property type="term" value="P:chromatin remodeling"/>
    <property type="evidence" value="ECO:0007669"/>
    <property type="project" value="UniProtKB-ARBA"/>
</dbReference>
<accession>A0A8H5B3J5</accession>
<dbReference type="InterPro" id="IPR008251">
    <property type="entry name" value="Chromo_shadow_dom"/>
</dbReference>
<evidence type="ECO:0000256" key="3">
    <source>
        <dbReference type="SAM" id="MobiDB-lite"/>
    </source>
</evidence>
<dbReference type="OrthoDB" id="433924at2759"/>
<dbReference type="InterPro" id="IPR051219">
    <property type="entry name" value="Heterochromatin_chromo-domain"/>
</dbReference>
<dbReference type="GO" id="GO:0005634">
    <property type="term" value="C:nucleus"/>
    <property type="evidence" value="ECO:0007669"/>
    <property type="project" value="UniProtKB-SubCell"/>
</dbReference>
<dbReference type="Gene3D" id="2.40.50.40">
    <property type="match status" value="2"/>
</dbReference>
<feature type="compositionally biased region" description="Acidic residues" evidence="3">
    <location>
        <begin position="12"/>
        <end position="30"/>
    </location>
</feature>
<dbReference type="Pfam" id="PF00385">
    <property type="entry name" value="Chromo"/>
    <property type="match status" value="1"/>
</dbReference>
<feature type="region of interest" description="Disordered" evidence="3">
    <location>
        <begin position="77"/>
        <end position="163"/>
    </location>
</feature>
<evidence type="ECO:0000256" key="2">
    <source>
        <dbReference type="ARBA" id="ARBA00023242"/>
    </source>
</evidence>
<dbReference type="SUPFAM" id="SSF54160">
    <property type="entry name" value="Chromo domain-like"/>
    <property type="match status" value="2"/>
</dbReference>
<organism evidence="5 6">
    <name type="scientific">Psilocybe cf. subviscida</name>
    <dbReference type="NCBI Taxonomy" id="2480587"/>
    <lineage>
        <taxon>Eukaryota</taxon>
        <taxon>Fungi</taxon>
        <taxon>Dikarya</taxon>
        <taxon>Basidiomycota</taxon>
        <taxon>Agaricomycotina</taxon>
        <taxon>Agaricomycetes</taxon>
        <taxon>Agaricomycetidae</taxon>
        <taxon>Agaricales</taxon>
        <taxon>Agaricineae</taxon>
        <taxon>Strophariaceae</taxon>
        <taxon>Psilocybe</taxon>
    </lineage>
</organism>
<feature type="domain" description="Chromo" evidence="4">
    <location>
        <begin position="25"/>
        <end position="87"/>
    </location>
</feature>
<feature type="compositionally biased region" description="Low complexity" evidence="3">
    <location>
        <begin position="152"/>
        <end position="162"/>
    </location>
</feature>
<evidence type="ECO:0000259" key="4">
    <source>
        <dbReference type="PROSITE" id="PS50013"/>
    </source>
</evidence>
<evidence type="ECO:0000313" key="6">
    <source>
        <dbReference type="Proteomes" id="UP000567179"/>
    </source>
</evidence>
<dbReference type="Proteomes" id="UP000567179">
    <property type="component" value="Unassembled WGS sequence"/>
</dbReference>
<gene>
    <name evidence="5" type="ORF">D9619_006581</name>
</gene>
<feature type="compositionally biased region" description="Basic and acidic residues" evidence="3">
    <location>
        <begin position="1"/>
        <end position="11"/>
    </location>
</feature>